<sequence>MQGPSAAYAKDMETISAKESLLLAFKDAGGFEAVVTGKITSVQRIDVNERIVNLERLNPTPRPTTSPYLEGQWKFEWFGSGTPGFYAVRLLFGSFPPTLANFSKLDVVIKDGYANISAAIELLNSVTEFIIFTLSTRLYIEGPLRMKEEYTQGTFGTPKLNQESIPEQLKSAFGWAASSLQQLPVPITDVVASGLKVPLTGTFERLFMISYLDEDILITRDTVGLPEVLTRLDPEQSPEPIVEYES</sequence>
<keyword evidence="3" id="KW-0809">Transit peptide</keyword>
<dbReference type="Pfam" id="PF04755">
    <property type="entry name" value="PAP_fibrillin"/>
    <property type="match status" value="1"/>
</dbReference>
<dbReference type="PANTHER" id="PTHR31906">
    <property type="entry name" value="PLASTID-LIPID-ASSOCIATED PROTEIN 4, CHLOROPLASTIC-RELATED"/>
    <property type="match status" value="1"/>
</dbReference>
<evidence type="ECO:0000256" key="3">
    <source>
        <dbReference type="ARBA" id="ARBA00022946"/>
    </source>
</evidence>
<accession>A0A9N7MK76</accession>
<keyword evidence="6" id="KW-1185">Reference proteome</keyword>
<gene>
    <name evidence="5" type="ORF">SHERM_13254</name>
</gene>
<evidence type="ECO:0000256" key="2">
    <source>
        <dbReference type="ARBA" id="ARBA00022640"/>
    </source>
</evidence>
<dbReference type="AlphaFoldDB" id="A0A9N7MK76"/>
<dbReference type="InterPro" id="IPR039633">
    <property type="entry name" value="PAP"/>
</dbReference>
<dbReference type="EMBL" id="CACSLK010011299">
    <property type="protein sequence ID" value="CAA0812695.1"/>
    <property type="molecule type" value="Genomic_DNA"/>
</dbReference>
<dbReference type="GO" id="GO:0009536">
    <property type="term" value="C:plastid"/>
    <property type="evidence" value="ECO:0007669"/>
    <property type="project" value="UniProtKB-SubCell"/>
</dbReference>
<evidence type="ECO:0000313" key="5">
    <source>
        <dbReference type="EMBL" id="CAA0812695.1"/>
    </source>
</evidence>
<feature type="domain" description="Plastid lipid-associated protein/fibrillin conserved" evidence="4">
    <location>
        <begin position="41"/>
        <end position="225"/>
    </location>
</feature>
<organism evidence="5 6">
    <name type="scientific">Striga hermonthica</name>
    <name type="common">Purple witchweed</name>
    <name type="synonym">Buchnera hermonthica</name>
    <dbReference type="NCBI Taxonomy" id="68872"/>
    <lineage>
        <taxon>Eukaryota</taxon>
        <taxon>Viridiplantae</taxon>
        <taxon>Streptophyta</taxon>
        <taxon>Embryophyta</taxon>
        <taxon>Tracheophyta</taxon>
        <taxon>Spermatophyta</taxon>
        <taxon>Magnoliopsida</taxon>
        <taxon>eudicotyledons</taxon>
        <taxon>Gunneridae</taxon>
        <taxon>Pentapetalae</taxon>
        <taxon>asterids</taxon>
        <taxon>lamiids</taxon>
        <taxon>Lamiales</taxon>
        <taxon>Orobanchaceae</taxon>
        <taxon>Buchnereae</taxon>
        <taxon>Striga</taxon>
    </lineage>
</organism>
<dbReference type="OrthoDB" id="2015720at2759"/>
<reference evidence="5" key="1">
    <citation type="submission" date="2019-12" db="EMBL/GenBank/DDBJ databases">
        <authorList>
            <person name="Scholes J."/>
        </authorList>
    </citation>
    <scope>NUCLEOTIDE SEQUENCE</scope>
</reference>
<proteinExistence type="predicted"/>
<evidence type="ECO:0000256" key="1">
    <source>
        <dbReference type="ARBA" id="ARBA00004474"/>
    </source>
</evidence>
<comment type="caution">
    <text evidence="5">The sequence shown here is derived from an EMBL/GenBank/DDBJ whole genome shotgun (WGS) entry which is preliminary data.</text>
</comment>
<evidence type="ECO:0000259" key="4">
    <source>
        <dbReference type="Pfam" id="PF04755"/>
    </source>
</evidence>
<dbReference type="InterPro" id="IPR006843">
    <property type="entry name" value="PAP/fibrillin_dom"/>
</dbReference>
<name>A0A9N7MK76_STRHE</name>
<dbReference type="Proteomes" id="UP001153555">
    <property type="component" value="Unassembled WGS sequence"/>
</dbReference>
<evidence type="ECO:0000313" key="6">
    <source>
        <dbReference type="Proteomes" id="UP001153555"/>
    </source>
</evidence>
<keyword evidence="2" id="KW-0934">Plastid</keyword>
<protein>
    <submittedName>
        <fullName evidence="5">Probable plastid-lipid-associated protein 13-chloroplastic</fullName>
    </submittedName>
</protein>
<comment type="subcellular location">
    <subcellularLocation>
        <location evidence="1">Plastid</location>
    </subcellularLocation>
</comment>